<accession>A0A2U8QXM3</accession>
<dbReference type="OrthoDB" id="8696437at2"/>
<dbReference type="KEGG" id="fse:DI487_14265"/>
<feature type="signal peptide" evidence="1">
    <location>
        <begin position="1"/>
        <end position="22"/>
    </location>
</feature>
<organism evidence="3 4">
    <name type="scientific">Flavobacterium sediminis</name>
    <dbReference type="NCBI Taxonomy" id="2201181"/>
    <lineage>
        <taxon>Bacteria</taxon>
        <taxon>Pseudomonadati</taxon>
        <taxon>Bacteroidota</taxon>
        <taxon>Flavobacteriia</taxon>
        <taxon>Flavobacteriales</taxon>
        <taxon>Flavobacteriaceae</taxon>
        <taxon>Flavobacterium</taxon>
    </lineage>
</organism>
<dbReference type="AlphaFoldDB" id="A0A2U8QXM3"/>
<dbReference type="InterPro" id="IPR003431">
    <property type="entry name" value="B-propeller_Phytase"/>
</dbReference>
<protein>
    <submittedName>
        <fullName evidence="3">3-phytase</fullName>
    </submittedName>
</protein>
<keyword evidence="4" id="KW-1185">Reference proteome</keyword>
<proteinExistence type="predicted"/>
<evidence type="ECO:0000256" key="1">
    <source>
        <dbReference type="SAM" id="SignalP"/>
    </source>
</evidence>
<dbReference type="RefSeq" id="WP_109570241.1">
    <property type="nucleotide sequence ID" value="NZ_CP029463.1"/>
</dbReference>
<feature type="domain" description="BPP" evidence="2">
    <location>
        <begin position="17"/>
        <end position="340"/>
    </location>
</feature>
<dbReference type="GO" id="GO:0016158">
    <property type="term" value="F:inositol hexakisphosphate 3-phosphatase activity"/>
    <property type="evidence" value="ECO:0007669"/>
    <property type="project" value="InterPro"/>
</dbReference>
<dbReference type="Pfam" id="PF02333">
    <property type="entry name" value="Phytase"/>
    <property type="match status" value="1"/>
</dbReference>
<dbReference type="PROSITE" id="PS51662">
    <property type="entry name" value="BP_PHYTASE"/>
    <property type="match status" value="1"/>
</dbReference>
<reference evidence="3 4" key="1">
    <citation type="submission" date="2018-05" db="EMBL/GenBank/DDBJ databases">
        <title>Flavobacterium sp. MEBiC07310.</title>
        <authorList>
            <person name="Baek K."/>
        </authorList>
    </citation>
    <scope>NUCLEOTIDE SEQUENCE [LARGE SCALE GENOMIC DNA]</scope>
    <source>
        <strain evidence="3 4">MEBiC07310</strain>
    </source>
</reference>
<name>A0A2U8QXM3_9FLAO</name>
<dbReference type="SUPFAM" id="SSF50956">
    <property type="entry name" value="Thermostable phytase (3-phytase)"/>
    <property type="match status" value="1"/>
</dbReference>
<evidence type="ECO:0000313" key="4">
    <source>
        <dbReference type="Proteomes" id="UP000245429"/>
    </source>
</evidence>
<gene>
    <name evidence="3" type="ORF">DI487_14265</name>
</gene>
<dbReference type="PROSITE" id="PS51257">
    <property type="entry name" value="PROKAR_LIPOPROTEIN"/>
    <property type="match status" value="1"/>
</dbReference>
<dbReference type="EMBL" id="CP029463">
    <property type="protein sequence ID" value="AWM14903.1"/>
    <property type="molecule type" value="Genomic_DNA"/>
</dbReference>
<dbReference type="InterPro" id="IPR011042">
    <property type="entry name" value="6-blade_b-propeller_TolB-like"/>
</dbReference>
<evidence type="ECO:0000259" key="2">
    <source>
        <dbReference type="PROSITE" id="PS51662"/>
    </source>
</evidence>
<dbReference type="Proteomes" id="UP000245429">
    <property type="component" value="Chromosome"/>
</dbReference>
<dbReference type="Gene3D" id="2.120.10.30">
    <property type="entry name" value="TolB, C-terminal domain"/>
    <property type="match status" value="1"/>
</dbReference>
<sequence>MKTIYLINAAAAILAVSCQTQSDLTPITPDVITEKTINDTDDPAIWVNPENSAESIVFGTDKETDGAIYAFDLEGKIIEEKTLRNMKRPNNIDLVYQVPLNDSVKVDIIAFTEREEQQIRVFSVPDMQPLDKGGFKVFEDETNEAYQWPMGIALYHSPTDHRVYAIVGRKEGPAEGYLYQYELQPAGKGLQAVLVRKFGKFSGKKEIEAIAVDAENGYIYYSDEEFGVRKYYAEPSRGNQELSVFGQDKFLSDIEGIAIAKTTTKGGYIIVSDQQRGTFNVFDRQTNAFIKAVNLTTVETDGCDVVTTNLGTDYPKGLFVAMNDTKEFYFYDFGKIIDEIEKTTTQP</sequence>
<keyword evidence="1" id="KW-0732">Signal</keyword>
<feature type="chain" id="PRO_5015836316" evidence="1">
    <location>
        <begin position="23"/>
        <end position="347"/>
    </location>
</feature>
<evidence type="ECO:0000313" key="3">
    <source>
        <dbReference type="EMBL" id="AWM14903.1"/>
    </source>
</evidence>